<feature type="compositionally biased region" description="Polar residues" evidence="1">
    <location>
        <begin position="46"/>
        <end position="61"/>
    </location>
</feature>
<keyword evidence="2" id="KW-0472">Membrane</keyword>
<evidence type="ECO:0000256" key="1">
    <source>
        <dbReference type="SAM" id="MobiDB-lite"/>
    </source>
</evidence>
<evidence type="ECO:0000313" key="3">
    <source>
        <dbReference type="EMBL" id="MBP1326369.1"/>
    </source>
</evidence>
<proteinExistence type="predicted"/>
<feature type="transmembrane region" description="Helical" evidence="2">
    <location>
        <begin position="12"/>
        <end position="35"/>
    </location>
</feature>
<dbReference type="RefSeq" id="WP_209705288.1">
    <property type="nucleotide sequence ID" value="NZ_JAFIDA010000001.1"/>
</dbReference>
<keyword evidence="2" id="KW-0812">Transmembrane</keyword>
<protein>
    <submittedName>
        <fullName evidence="3">Uncharacterized protein</fullName>
    </submittedName>
</protein>
<keyword evidence="2" id="KW-1133">Transmembrane helix</keyword>
<organism evidence="3 4">
    <name type="scientific">Leucobacter exalbidus</name>
    <dbReference type="NCBI Taxonomy" id="662960"/>
    <lineage>
        <taxon>Bacteria</taxon>
        <taxon>Bacillati</taxon>
        <taxon>Actinomycetota</taxon>
        <taxon>Actinomycetes</taxon>
        <taxon>Micrococcales</taxon>
        <taxon>Microbacteriaceae</taxon>
        <taxon>Leucobacter</taxon>
    </lineage>
</organism>
<keyword evidence="4" id="KW-1185">Reference proteome</keyword>
<evidence type="ECO:0000313" key="4">
    <source>
        <dbReference type="Proteomes" id="UP000675163"/>
    </source>
</evidence>
<dbReference type="AlphaFoldDB" id="A0A940T418"/>
<dbReference type="EMBL" id="JAFIDA010000001">
    <property type="protein sequence ID" value="MBP1326369.1"/>
    <property type="molecule type" value="Genomic_DNA"/>
</dbReference>
<name>A0A940T418_9MICO</name>
<comment type="caution">
    <text evidence="3">The sequence shown here is derived from an EMBL/GenBank/DDBJ whole genome shotgun (WGS) entry which is preliminary data.</text>
</comment>
<sequence>MKLLTAPRSRRTVVALIATAVVVLLITGVGVYGLIAGSRGHGESTGPVSPTTERGPGSSNAPDGPTPRIPAIPHSTDAETFARSVATALFTWDTGSGFLPLDYTEVILDVADPSGTEQPGLAADLAIYLPSYDAWTQLRQYATKQYLEITSAYVPGAWADALAQARRGQLPAGATAFTIEGIRHRSGDWNGDQVSADQQVAFTVFVACPPKDTCYVLRLSQLNNPLR</sequence>
<accession>A0A940T418</accession>
<reference evidence="3" key="1">
    <citation type="submission" date="2021-02" db="EMBL/GenBank/DDBJ databases">
        <title>Sequencing the genomes of 1000 actinobacteria strains.</title>
        <authorList>
            <person name="Klenk H.-P."/>
        </authorList>
    </citation>
    <scope>NUCLEOTIDE SEQUENCE</scope>
    <source>
        <strain evidence="3">DSM 22850</strain>
    </source>
</reference>
<dbReference type="Proteomes" id="UP000675163">
    <property type="component" value="Unassembled WGS sequence"/>
</dbReference>
<feature type="region of interest" description="Disordered" evidence="1">
    <location>
        <begin position="40"/>
        <end position="73"/>
    </location>
</feature>
<evidence type="ECO:0000256" key="2">
    <source>
        <dbReference type="SAM" id="Phobius"/>
    </source>
</evidence>
<gene>
    <name evidence="3" type="ORF">JOF28_001601</name>
</gene>